<accession>A0A074ZP80</accession>
<dbReference type="RefSeq" id="XP_009171124.1">
    <property type="nucleotide sequence ID" value="XM_009172860.1"/>
</dbReference>
<dbReference type="CTD" id="20321540"/>
<dbReference type="KEGG" id="ovi:T265_07361"/>
<dbReference type="GeneID" id="20321540"/>
<dbReference type="Proteomes" id="UP000054324">
    <property type="component" value="Unassembled WGS sequence"/>
</dbReference>
<name>A0A074ZP80_OPIVI</name>
<evidence type="ECO:0000313" key="1">
    <source>
        <dbReference type="EMBL" id="KER25140.1"/>
    </source>
</evidence>
<dbReference type="AlphaFoldDB" id="A0A074ZP80"/>
<reference evidence="1 2" key="1">
    <citation type="submission" date="2013-11" db="EMBL/GenBank/DDBJ databases">
        <title>Opisthorchis viverrini - life in the bile duct.</title>
        <authorList>
            <person name="Young N.D."/>
            <person name="Nagarajan N."/>
            <person name="Lin S.J."/>
            <person name="Korhonen P.K."/>
            <person name="Jex A.R."/>
            <person name="Hall R.S."/>
            <person name="Safavi-Hemami H."/>
            <person name="Kaewkong W."/>
            <person name="Bertrand D."/>
            <person name="Gao S."/>
            <person name="Seet Q."/>
            <person name="Wongkham S."/>
            <person name="Teh B.T."/>
            <person name="Wongkham C."/>
            <person name="Intapan P.M."/>
            <person name="Maleewong W."/>
            <person name="Yang X."/>
            <person name="Hu M."/>
            <person name="Wang Z."/>
            <person name="Hofmann A."/>
            <person name="Sternberg P.W."/>
            <person name="Tan P."/>
            <person name="Wang J."/>
            <person name="Gasser R.B."/>
        </authorList>
    </citation>
    <scope>NUCLEOTIDE SEQUENCE [LARGE SCALE GENOMIC DNA]</scope>
</reference>
<organism evidence="1 2">
    <name type="scientific">Opisthorchis viverrini</name>
    <name type="common">Southeast Asian liver fluke</name>
    <dbReference type="NCBI Taxonomy" id="6198"/>
    <lineage>
        <taxon>Eukaryota</taxon>
        <taxon>Metazoa</taxon>
        <taxon>Spiralia</taxon>
        <taxon>Lophotrochozoa</taxon>
        <taxon>Platyhelminthes</taxon>
        <taxon>Trematoda</taxon>
        <taxon>Digenea</taxon>
        <taxon>Opisthorchiida</taxon>
        <taxon>Opisthorchiata</taxon>
        <taxon>Opisthorchiidae</taxon>
        <taxon>Opisthorchis</taxon>
    </lineage>
</organism>
<proteinExistence type="predicted"/>
<dbReference type="EMBL" id="KL596786">
    <property type="protein sequence ID" value="KER25140.1"/>
    <property type="molecule type" value="Genomic_DNA"/>
</dbReference>
<evidence type="ECO:0000313" key="2">
    <source>
        <dbReference type="Proteomes" id="UP000054324"/>
    </source>
</evidence>
<keyword evidence="2" id="KW-1185">Reference proteome</keyword>
<gene>
    <name evidence="1" type="ORF">T265_07361</name>
</gene>
<sequence length="104" mass="11861">MCFNVSGFGRSNHKRLLGIGERDTLQLLISDKRTLRLPLAWRLVVTQHSDDTRSTSVNSSFLRCEADALKNLRTQKKQSDGVESLFPLATEYWILDGQRRPGEL</sequence>
<protein>
    <submittedName>
        <fullName evidence="1">Uncharacterized protein</fullName>
    </submittedName>
</protein>